<dbReference type="OrthoDB" id="4374883at2"/>
<dbReference type="RefSeq" id="WP_066596819.1">
    <property type="nucleotide sequence ID" value="NZ_CP016282.1"/>
</dbReference>
<proteinExistence type="predicted"/>
<evidence type="ECO:0000313" key="2">
    <source>
        <dbReference type="EMBL" id="ANP73432.1"/>
    </source>
</evidence>
<gene>
    <name evidence="2" type="ORF">PA27867_2484</name>
</gene>
<evidence type="ECO:0008006" key="4">
    <source>
        <dbReference type="Google" id="ProtNLM"/>
    </source>
</evidence>
<keyword evidence="3" id="KW-1185">Reference proteome</keyword>
<evidence type="ECO:0000256" key="1">
    <source>
        <dbReference type="SAM" id="Phobius"/>
    </source>
</evidence>
<reference evidence="2 3" key="1">
    <citation type="submission" date="2016-06" db="EMBL/GenBank/DDBJ databases">
        <title>Genome sequencing of Cryobacterium arcticum PAMC 27867.</title>
        <authorList>
            <person name="Lee J."/>
            <person name="Kim O.-S."/>
        </authorList>
    </citation>
    <scope>NUCLEOTIDE SEQUENCE [LARGE SCALE GENOMIC DNA]</scope>
    <source>
        <strain evidence="2 3">PAMC 27867</strain>
    </source>
</reference>
<dbReference type="EMBL" id="CP016282">
    <property type="protein sequence ID" value="ANP73432.1"/>
    <property type="molecule type" value="Genomic_DNA"/>
</dbReference>
<dbReference type="STRING" id="670052.PA27867_2484"/>
<keyword evidence="1" id="KW-0812">Transmembrane</keyword>
<evidence type="ECO:0000313" key="3">
    <source>
        <dbReference type="Proteomes" id="UP000092582"/>
    </source>
</evidence>
<sequence precursor="true">MGVYPITIIVILAGAIGMVFLLRLGIRQNAQAAAVDPDPDATGGLAVLSFVMALILPVIGVILAHVTLARIAEGRASGRAFAYAALWVGYVLIALELAVIIWAYQSNYWQ</sequence>
<feature type="transmembrane region" description="Helical" evidence="1">
    <location>
        <begin position="46"/>
        <end position="68"/>
    </location>
</feature>
<keyword evidence="1" id="KW-1133">Transmembrane helix</keyword>
<feature type="transmembrane region" description="Helical" evidence="1">
    <location>
        <begin position="7"/>
        <end position="26"/>
    </location>
</feature>
<name>A0A1B1BLC5_9MICO</name>
<dbReference type="Proteomes" id="UP000092582">
    <property type="component" value="Chromosome 1"/>
</dbReference>
<dbReference type="AlphaFoldDB" id="A0A1B1BLC5"/>
<feature type="transmembrane region" description="Helical" evidence="1">
    <location>
        <begin position="80"/>
        <end position="104"/>
    </location>
</feature>
<organism evidence="2 3">
    <name type="scientific">Cryobacterium arcticum</name>
    <dbReference type="NCBI Taxonomy" id="670052"/>
    <lineage>
        <taxon>Bacteria</taxon>
        <taxon>Bacillati</taxon>
        <taxon>Actinomycetota</taxon>
        <taxon>Actinomycetes</taxon>
        <taxon>Micrococcales</taxon>
        <taxon>Microbacteriaceae</taxon>
        <taxon>Cryobacterium</taxon>
    </lineage>
</organism>
<dbReference type="KEGG" id="cart:PA27867_2484"/>
<protein>
    <recommendedName>
        <fullName evidence="4">DUF4190 domain-containing protein</fullName>
    </recommendedName>
</protein>
<accession>A0A1B1BLC5</accession>
<keyword evidence="1" id="KW-0472">Membrane</keyword>